<dbReference type="Pfam" id="PF00060">
    <property type="entry name" value="Lig_chan"/>
    <property type="match status" value="1"/>
</dbReference>
<keyword evidence="4 9" id="KW-0812">Transmembrane</keyword>
<keyword evidence="8" id="KW-0325">Glycoprotein</keyword>
<dbReference type="InterPro" id="IPR052192">
    <property type="entry name" value="Insect_Ionotropic_Sensory_Rcpt"/>
</dbReference>
<sequence length="345" mass="39570">MFFSYNTTLRSWWFGNSTTGIEGGISQLLYENLVDISSSGGILRPFRMNVYDHYVPSYKFRTCFFFRNPGFVEIGTDVLKPFSIKTWYVTLSAMLVMSAAIKGAHWAENEYLRLPIKYSFFTSIVVIICIMAQQGSAIIPFYLGGRIVFLTLLILSILLYNYYTSSLVSSLLSTQPPVLHTIKQLYESNLKVGIEYQPYTLTYIFQEKHNEYIQKLNSNKIYCPGPNFFPPEEGLAMVKQEQICDLAEIDFLTPGFVSFMAQKKSQYKELFQISLVKMKENGIFNREENIWVEKPPKCLSDLRVVAVGANALFLVYIILVIGIILAFVILAIEIVWHKLEIKTKS</sequence>
<dbReference type="Proteomes" id="UP001162164">
    <property type="component" value="Unassembled WGS sequence"/>
</dbReference>
<dbReference type="PANTHER" id="PTHR42643">
    <property type="entry name" value="IONOTROPIC RECEPTOR 20A-RELATED"/>
    <property type="match status" value="1"/>
</dbReference>
<dbReference type="SUPFAM" id="SSF53850">
    <property type="entry name" value="Periplasmic binding protein-like II"/>
    <property type="match status" value="1"/>
</dbReference>
<keyword evidence="3" id="KW-1003">Cell membrane</keyword>
<reference evidence="11" key="1">
    <citation type="journal article" date="2023" name="Insect Mol. Biol.">
        <title>Genome sequencing provides insights into the evolution of gene families encoding plant cell wall-degrading enzymes in longhorned beetles.</title>
        <authorList>
            <person name="Shin N.R."/>
            <person name="Okamura Y."/>
            <person name="Kirsch R."/>
            <person name="Pauchet Y."/>
        </authorList>
    </citation>
    <scope>NUCLEOTIDE SEQUENCE</scope>
    <source>
        <strain evidence="11">MMC_N1</strain>
    </source>
</reference>
<name>A0ABQ9JL19_9CUCU</name>
<feature type="domain" description="Ionotropic glutamate receptor C-terminal" evidence="10">
    <location>
        <begin position="84"/>
        <end position="245"/>
    </location>
</feature>
<gene>
    <name evidence="11" type="ORF">NQ317_002281</name>
</gene>
<dbReference type="EMBL" id="JAPWTJ010000413">
    <property type="protein sequence ID" value="KAJ8978644.1"/>
    <property type="molecule type" value="Genomic_DNA"/>
</dbReference>
<keyword evidence="6 9" id="KW-0472">Membrane</keyword>
<comment type="subcellular location">
    <subcellularLocation>
        <location evidence="1">Cell membrane</location>
        <topology evidence="1">Multi-pass membrane protein</topology>
    </subcellularLocation>
</comment>
<feature type="transmembrane region" description="Helical" evidence="9">
    <location>
        <begin position="116"/>
        <end position="132"/>
    </location>
</feature>
<protein>
    <recommendedName>
        <fullName evidence="10">Ionotropic glutamate receptor C-terminal domain-containing protein</fullName>
    </recommendedName>
</protein>
<proteinExistence type="inferred from homology"/>
<keyword evidence="7" id="KW-0675">Receptor</keyword>
<evidence type="ECO:0000256" key="1">
    <source>
        <dbReference type="ARBA" id="ARBA00004651"/>
    </source>
</evidence>
<evidence type="ECO:0000313" key="11">
    <source>
        <dbReference type="EMBL" id="KAJ8978644.1"/>
    </source>
</evidence>
<accession>A0ABQ9JL19</accession>
<evidence type="ECO:0000256" key="6">
    <source>
        <dbReference type="ARBA" id="ARBA00023136"/>
    </source>
</evidence>
<dbReference type="PANTHER" id="PTHR42643:SF32">
    <property type="entry name" value="IONOTROPIC RECEPTOR 31A, ISOFORM C-RELATED"/>
    <property type="match status" value="1"/>
</dbReference>
<dbReference type="Gene3D" id="1.10.287.70">
    <property type="match status" value="1"/>
</dbReference>
<feature type="transmembrane region" description="Helical" evidence="9">
    <location>
        <begin position="139"/>
        <end position="163"/>
    </location>
</feature>
<organism evidence="11 12">
    <name type="scientific">Molorchus minor</name>
    <dbReference type="NCBI Taxonomy" id="1323400"/>
    <lineage>
        <taxon>Eukaryota</taxon>
        <taxon>Metazoa</taxon>
        <taxon>Ecdysozoa</taxon>
        <taxon>Arthropoda</taxon>
        <taxon>Hexapoda</taxon>
        <taxon>Insecta</taxon>
        <taxon>Pterygota</taxon>
        <taxon>Neoptera</taxon>
        <taxon>Endopterygota</taxon>
        <taxon>Coleoptera</taxon>
        <taxon>Polyphaga</taxon>
        <taxon>Cucujiformia</taxon>
        <taxon>Chrysomeloidea</taxon>
        <taxon>Cerambycidae</taxon>
        <taxon>Lamiinae</taxon>
        <taxon>Monochamini</taxon>
        <taxon>Molorchus</taxon>
    </lineage>
</organism>
<dbReference type="InterPro" id="IPR001320">
    <property type="entry name" value="Iontro_rcpt_C"/>
</dbReference>
<evidence type="ECO:0000256" key="9">
    <source>
        <dbReference type="SAM" id="Phobius"/>
    </source>
</evidence>
<evidence type="ECO:0000256" key="4">
    <source>
        <dbReference type="ARBA" id="ARBA00022692"/>
    </source>
</evidence>
<evidence type="ECO:0000256" key="5">
    <source>
        <dbReference type="ARBA" id="ARBA00022989"/>
    </source>
</evidence>
<keyword evidence="5 9" id="KW-1133">Transmembrane helix</keyword>
<evidence type="ECO:0000256" key="8">
    <source>
        <dbReference type="ARBA" id="ARBA00023180"/>
    </source>
</evidence>
<evidence type="ECO:0000256" key="2">
    <source>
        <dbReference type="ARBA" id="ARBA00008685"/>
    </source>
</evidence>
<feature type="transmembrane region" description="Helical" evidence="9">
    <location>
        <begin position="313"/>
        <end position="336"/>
    </location>
</feature>
<evidence type="ECO:0000256" key="3">
    <source>
        <dbReference type="ARBA" id="ARBA00022475"/>
    </source>
</evidence>
<comment type="similarity">
    <text evidence="2">Belongs to the glutamate-gated ion channel (TC 1.A.10.1) family.</text>
</comment>
<evidence type="ECO:0000259" key="10">
    <source>
        <dbReference type="Pfam" id="PF00060"/>
    </source>
</evidence>
<evidence type="ECO:0000256" key="7">
    <source>
        <dbReference type="ARBA" id="ARBA00023170"/>
    </source>
</evidence>
<evidence type="ECO:0000313" key="12">
    <source>
        <dbReference type="Proteomes" id="UP001162164"/>
    </source>
</evidence>
<comment type="caution">
    <text evidence="11">The sequence shown here is derived from an EMBL/GenBank/DDBJ whole genome shotgun (WGS) entry which is preliminary data.</text>
</comment>
<keyword evidence="12" id="KW-1185">Reference proteome</keyword>